<reference evidence="1 2" key="1">
    <citation type="journal article" date="2016" name="Mol. Biol. Evol.">
        <title>Comparative Genomics of Early-Diverging Mushroom-Forming Fungi Provides Insights into the Origins of Lignocellulose Decay Capabilities.</title>
        <authorList>
            <person name="Nagy L.G."/>
            <person name="Riley R."/>
            <person name="Tritt A."/>
            <person name="Adam C."/>
            <person name="Daum C."/>
            <person name="Floudas D."/>
            <person name="Sun H."/>
            <person name="Yadav J.S."/>
            <person name="Pangilinan J."/>
            <person name="Larsson K.H."/>
            <person name="Matsuura K."/>
            <person name="Barry K."/>
            <person name="Labutti K."/>
            <person name="Kuo R."/>
            <person name="Ohm R.A."/>
            <person name="Bhattacharya S.S."/>
            <person name="Shirouzu T."/>
            <person name="Yoshinaga Y."/>
            <person name="Martin F.M."/>
            <person name="Grigoriev I.V."/>
            <person name="Hibbett D.S."/>
        </authorList>
    </citation>
    <scope>NUCLEOTIDE SEQUENCE [LARGE SCALE GENOMIC DNA]</scope>
    <source>
        <strain evidence="1 2">L-15889</strain>
    </source>
</reference>
<organism evidence="1 2">
    <name type="scientific">Daedalea quercina L-15889</name>
    <dbReference type="NCBI Taxonomy" id="1314783"/>
    <lineage>
        <taxon>Eukaryota</taxon>
        <taxon>Fungi</taxon>
        <taxon>Dikarya</taxon>
        <taxon>Basidiomycota</taxon>
        <taxon>Agaricomycotina</taxon>
        <taxon>Agaricomycetes</taxon>
        <taxon>Polyporales</taxon>
        <taxon>Fomitopsis</taxon>
    </lineage>
</organism>
<name>A0A165NCD8_9APHY</name>
<sequence>MINGARAALGCSLAANRDLACDLVIAAANIYFIEIRRTLSKAMYSRQAFTDLDIAQDGQSHQATCRVHSEHLCSYHHIQCPMPIAWLAAPGLIYGAFEYILVSATLPVLAPVPGQYPCAEYAWEMARTWSPVTYMAPTREMVRIICLFLAFSVHIPGRSLTYRHRAGICQKHHQERKHVYVILSA</sequence>
<dbReference type="Proteomes" id="UP000076727">
    <property type="component" value="Unassembled WGS sequence"/>
</dbReference>
<evidence type="ECO:0000313" key="2">
    <source>
        <dbReference type="Proteomes" id="UP000076727"/>
    </source>
</evidence>
<keyword evidence="2" id="KW-1185">Reference proteome</keyword>
<evidence type="ECO:0000313" key="1">
    <source>
        <dbReference type="EMBL" id="KZT66800.1"/>
    </source>
</evidence>
<dbReference type="AlphaFoldDB" id="A0A165NCD8"/>
<proteinExistence type="predicted"/>
<protein>
    <submittedName>
        <fullName evidence="1">Uncharacterized protein</fullName>
    </submittedName>
</protein>
<accession>A0A165NCD8</accession>
<gene>
    <name evidence="1" type="ORF">DAEQUDRAFT_729938</name>
</gene>
<dbReference type="EMBL" id="KV429084">
    <property type="protein sequence ID" value="KZT66800.1"/>
    <property type="molecule type" value="Genomic_DNA"/>
</dbReference>